<dbReference type="Proteomes" id="UP000007967">
    <property type="component" value="Chromosome"/>
</dbReference>
<dbReference type="EMBL" id="CP001736">
    <property type="protein sequence ID" value="ADB29249.1"/>
    <property type="molecule type" value="Genomic_DNA"/>
</dbReference>
<reference evidence="2" key="1">
    <citation type="submission" date="2009-09" db="EMBL/GenBank/DDBJ databases">
        <title>The complete genome of Kribbella flavida DSM 17836.</title>
        <authorList>
            <consortium name="US DOE Joint Genome Institute (JGI-PGF)"/>
            <person name="Lucas S."/>
            <person name="Copeland A."/>
            <person name="Lapidus A."/>
            <person name="Glavina del Rio T."/>
            <person name="Dalin E."/>
            <person name="Tice H."/>
            <person name="Bruce D."/>
            <person name="Goodwin L."/>
            <person name="Pitluck S."/>
            <person name="Kyrpides N."/>
            <person name="Mavromatis K."/>
            <person name="Ivanova N."/>
            <person name="Saunders E."/>
            <person name="Brettin T."/>
            <person name="Detter J.C."/>
            <person name="Han C."/>
            <person name="Larimer F."/>
            <person name="Land M."/>
            <person name="Hauser L."/>
            <person name="Markowitz V."/>
            <person name="Cheng J.-F."/>
            <person name="Hugenholtz P."/>
            <person name="Woyke T."/>
            <person name="Wu D."/>
            <person name="Pukall R."/>
            <person name="Klenk H.-P."/>
            <person name="Eisen J.A."/>
        </authorList>
    </citation>
    <scope>NUCLEOTIDE SEQUENCE [LARGE SCALE GENOMIC DNA]</scope>
    <source>
        <strain evidence="2">DSM 17836 / JCM 10339 / NBRC 14399</strain>
    </source>
</reference>
<dbReference type="HOGENOM" id="CLU_101755_0_0_11"/>
<evidence type="ECO:0000313" key="2">
    <source>
        <dbReference type="Proteomes" id="UP000007967"/>
    </source>
</evidence>
<protein>
    <recommendedName>
        <fullName evidence="3">DNA polymerase beta domain protein region</fullName>
    </recommendedName>
</protein>
<dbReference type="STRING" id="479435.Kfla_0120"/>
<dbReference type="KEGG" id="kfl:Kfla_0120"/>
<dbReference type="SUPFAM" id="SSF81301">
    <property type="entry name" value="Nucleotidyltransferase"/>
    <property type="match status" value="1"/>
</dbReference>
<dbReference type="eggNOG" id="COG1708">
    <property type="taxonomic scope" value="Bacteria"/>
</dbReference>
<proteinExistence type="predicted"/>
<accession>D2PRR9</accession>
<gene>
    <name evidence="1" type="ordered locus">Kfla_0120</name>
</gene>
<sequence length="227" mass="23977">MTRLPIVSGMDFGRPIGTVVPSLDGAVLQVLAGADRGLSGRQVHGLAGVGSVAGVRLVLQRLTSTGLVQVTEAGNSLLYTLNRQHLAAQAVELLADLRTTFVAALRAELSTWTLPPVHASLYGAAVRGDGDLGSDVDLLLIRPDHVAVDDPLWERQAADLLQTVVDMTGNPAQFHELDLAELALHVTTGEPIVGQWRDEAVGVHGPDLTTLLSRVHATRELLCTTAG</sequence>
<dbReference type="AlphaFoldDB" id="D2PRR9"/>
<name>D2PRR9_KRIFD</name>
<dbReference type="InterPro" id="IPR043519">
    <property type="entry name" value="NT_sf"/>
</dbReference>
<evidence type="ECO:0008006" key="3">
    <source>
        <dbReference type="Google" id="ProtNLM"/>
    </source>
</evidence>
<keyword evidence="2" id="KW-1185">Reference proteome</keyword>
<reference evidence="1 2" key="2">
    <citation type="journal article" date="2010" name="Stand. Genomic Sci.">
        <title>Complete genome sequence of Kribbella flavida type strain (IFO 14399).</title>
        <authorList>
            <person name="Pukall R."/>
            <person name="Lapidus A."/>
            <person name="Glavina Del Rio T."/>
            <person name="Copeland A."/>
            <person name="Tice H."/>
            <person name="Cheng J.-F."/>
            <person name="Lucas S."/>
            <person name="Chen F."/>
            <person name="Nolan M."/>
            <person name="LaButti K."/>
            <person name="Pati A."/>
            <person name="Ivanova N."/>
            <person name="Mavrommatis K."/>
            <person name="Mikhailova N."/>
            <person name="Pitluck S."/>
            <person name="Bruce D."/>
            <person name="Goodwin L."/>
            <person name="Land M."/>
            <person name="Hauser L."/>
            <person name="Chang Y.-J."/>
            <person name="Jeffries C.D."/>
            <person name="Chen A."/>
            <person name="Palaniappan K."/>
            <person name="Chain P."/>
            <person name="Rohde M."/>
            <person name="Goeker M."/>
            <person name="Bristow J."/>
            <person name="Eisen J.A."/>
            <person name="Markowitz V."/>
            <person name="Hugenholtz P."/>
            <person name="Kyrpides N.C."/>
            <person name="Klenk H.-P."/>
            <person name="Brettin T."/>
        </authorList>
    </citation>
    <scope>NUCLEOTIDE SEQUENCE [LARGE SCALE GENOMIC DNA]</scope>
    <source>
        <strain evidence="2">DSM 17836 / JCM 10339 / NBRC 14399</strain>
    </source>
</reference>
<organism evidence="1 2">
    <name type="scientific">Kribbella flavida (strain DSM 17836 / JCM 10339 / NBRC 14399)</name>
    <dbReference type="NCBI Taxonomy" id="479435"/>
    <lineage>
        <taxon>Bacteria</taxon>
        <taxon>Bacillati</taxon>
        <taxon>Actinomycetota</taxon>
        <taxon>Actinomycetes</taxon>
        <taxon>Propionibacteriales</taxon>
        <taxon>Kribbellaceae</taxon>
        <taxon>Kribbella</taxon>
    </lineage>
</organism>
<evidence type="ECO:0000313" key="1">
    <source>
        <dbReference type="EMBL" id="ADB29249.1"/>
    </source>
</evidence>